<evidence type="ECO:0000313" key="1">
    <source>
        <dbReference type="EMBL" id="UUZ45943.1"/>
    </source>
</evidence>
<organism evidence="1 2">
    <name type="scientific">Janibacter limosus</name>
    <dbReference type="NCBI Taxonomy" id="53458"/>
    <lineage>
        <taxon>Bacteria</taxon>
        <taxon>Bacillati</taxon>
        <taxon>Actinomycetota</taxon>
        <taxon>Actinomycetes</taxon>
        <taxon>Micrococcales</taxon>
        <taxon>Intrasporangiaceae</taxon>
        <taxon>Janibacter</taxon>
    </lineage>
</organism>
<accession>A0AC61U7I0</accession>
<dbReference type="Proteomes" id="UP001059663">
    <property type="component" value="Chromosome"/>
</dbReference>
<evidence type="ECO:0000313" key="2">
    <source>
        <dbReference type="Proteomes" id="UP001059663"/>
    </source>
</evidence>
<proteinExistence type="predicted"/>
<protein>
    <submittedName>
        <fullName evidence="1">Uncharacterized protein</fullName>
    </submittedName>
</protein>
<reference evidence="1" key="1">
    <citation type="submission" date="2021-11" db="EMBL/GenBank/DDBJ databases">
        <title>Study of the species diversity of bacterial strains isolated from a unique natural object - Shulgan-Tash cave (Bashkiria).</title>
        <authorList>
            <person name="Sazanova A.L."/>
            <person name="Chirak E.R."/>
            <person name="Safronova V.I."/>
        </authorList>
    </citation>
    <scope>NUCLEOTIDE SEQUENCE</scope>
    <source>
        <strain evidence="1">P1</strain>
    </source>
</reference>
<name>A0AC61U7I0_9MICO</name>
<gene>
    <name evidence="1" type="ORF">LP422_08735</name>
</gene>
<sequence>MTTEVQHDPLVDKATRLFTFLAKAQRLKERPVRDVEQYKRGAGLVRWFSDLPAHAAVRWSDADGADDQPLLVIDRLDPVDPPEMPTGIGTRVDGGGLRCDEQPGLRAYLVTGRRWDEETDAMVDVRVTIEEHPEVQGQLRPLDVAVEHLGGGGKGRHPRPRDISRDLRRPRGVLTKCRGERARTRPRAARVEQAEP</sequence>
<dbReference type="EMBL" id="CP087977">
    <property type="protein sequence ID" value="UUZ45943.1"/>
    <property type="molecule type" value="Genomic_DNA"/>
</dbReference>